<feature type="compositionally biased region" description="Basic and acidic residues" evidence="1">
    <location>
        <begin position="254"/>
        <end position="265"/>
    </location>
</feature>
<reference evidence="2" key="1">
    <citation type="submission" date="2023-02" db="EMBL/GenBank/DDBJ databases">
        <title>Tahibacter soli sp. nov. isolated from soil.</title>
        <authorList>
            <person name="Baek J.H."/>
            <person name="Lee J.K."/>
            <person name="Choi D.G."/>
            <person name="Jeon C.O."/>
        </authorList>
    </citation>
    <scope>NUCLEOTIDE SEQUENCE</scope>
    <source>
        <strain evidence="2">BL</strain>
    </source>
</reference>
<protein>
    <submittedName>
        <fullName evidence="2">Uncharacterized protein</fullName>
    </submittedName>
</protein>
<dbReference type="AlphaFoldDB" id="A0A9X3YJK2"/>
<dbReference type="RefSeq" id="WP_263545669.1">
    <property type="nucleotide sequence ID" value="NZ_JAOVZO020000017.1"/>
</dbReference>
<evidence type="ECO:0000313" key="3">
    <source>
        <dbReference type="Proteomes" id="UP001139971"/>
    </source>
</evidence>
<accession>A0A9X3YJK2</accession>
<name>A0A9X3YJK2_9GAMM</name>
<dbReference type="EMBL" id="JAOVZO020000017">
    <property type="protein sequence ID" value="MDC8013462.1"/>
    <property type="molecule type" value="Genomic_DNA"/>
</dbReference>
<dbReference type="Proteomes" id="UP001139971">
    <property type="component" value="Unassembled WGS sequence"/>
</dbReference>
<organism evidence="2 3">
    <name type="scientific">Tahibacter soli</name>
    <dbReference type="NCBI Taxonomy" id="2983605"/>
    <lineage>
        <taxon>Bacteria</taxon>
        <taxon>Pseudomonadati</taxon>
        <taxon>Pseudomonadota</taxon>
        <taxon>Gammaproteobacteria</taxon>
        <taxon>Lysobacterales</taxon>
        <taxon>Rhodanobacteraceae</taxon>
        <taxon>Tahibacter</taxon>
    </lineage>
</organism>
<comment type="caution">
    <text evidence="2">The sequence shown here is derived from an EMBL/GenBank/DDBJ whole genome shotgun (WGS) entry which is preliminary data.</text>
</comment>
<proteinExistence type="predicted"/>
<evidence type="ECO:0000313" key="2">
    <source>
        <dbReference type="EMBL" id="MDC8013462.1"/>
    </source>
</evidence>
<feature type="region of interest" description="Disordered" evidence="1">
    <location>
        <begin position="249"/>
        <end position="273"/>
    </location>
</feature>
<evidence type="ECO:0000256" key="1">
    <source>
        <dbReference type="SAM" id="MobiDB-lite"/>
    </source>
</evidence>
<sequence length="273" mass="31121">MKNGAFVQLAVAFALGRRSGRRDTECRADLRRDRAAFCRDHQFCQMQACRVVERVIVLEVFGAERRHRHECVDTSGDAVPVHEAAWWRDVSFGLRRRLAGEPRDLVAQRSRREKVVVIAGRCIDAAVRAPGRCVAEIVASERAHERVVRLGGDPCVERGRTMAGTFAVGRAQQPAETGRRRHRQCRFRVVARRLCRHDNRAGPGDFGIGVRREPPADRLAPLRVPLVVVFELGFAYVARRDGARIRVERRRARSQHEPWQHESHRNPPSATRR</sequence>
<gene>
    <name evidence="2" type="ORF">OD750_013030</name>
</gene>
<keyword evidence="3" id="KW-1185">Reference proteome</keyword>